<evidence type="ECO:0000256" key="6">
    <source>
        <dbReference type="SAM" id="MobiDB-lite"/>
    </source>
</evidence>
<evidence type="ECO:0000256" key="5">
    <source>
        <dbReference type="ARBA" id="ARBA00037974"/>
    </source>
</evidence>
<dbReference type="InterPro" id="IPR015424">
    <property type="entry name" value="PyrdxlP-dep_Trfase"/>
</dbReference>
<keyword evidence="9" id="KW-1185">Reference proteome</keyword>
<evidence type="ECO:0000259" key="7">
    <source>
        <dbReference type="Pfam" id="PF00155"/>
    </source>
</evidence>
<comment type="cofactor">
    <cofactor evidence="1">
        <name>pyridoxal 5'-phosphate</name>
        <dbReference type="ChEBI" id="CHEBI:597326"/>
    </cofactor>
</comment>
<proteinExistence type="inferred from homology"/>
<feature type="region of interest" description="Disordered" evidence="6">
    <location>
        <begin position="1"/>
        <end position="24"/>
    </location>
</feature>
<dbReference type="InterPro" id="IPR051798">
    <property type="entry name" value="Class-II_PLP-Dep_Aminotrans"/>
</dbReference>
<sequence>MNARERGASDSPPKTSDDFDAVDPNVLRSGVGSKKWRQTAPGVLPAGLAEMDFPVAEPIREGLRRYLDRGPLGYPYWPDGSPVREVFAERMARRFDWHPQPGPVREFATVTQGVHLAVHLGTEPGDAIAVHTPVYGPFREGLARLGRQLLPIPLHDGPDGWTWDSDALARQVADRGCRALVLVNPHNPTGRVFTRAELLELAELAERHDLLVISDEIHADLTHAPHRHTPFASLSPEIERRTVTLTSATKAFNLAGLRCAVGHLGPAPLRAAWDDQPVELYGAANPLGVHASLLAWTQGDAWLTAVRGHLTRLRDRLAVGLAERLPQIGHHPPQGSYLAWLDCRALGWGADPAARFRERGAVELGSGPGFGPGGDGFVRVNFATSGRLLEQLLDRLAETAEAGAGLAAGDAAGTAPTTPRAVPRKDIDTASRSGTGSRREVLPHALAGEPAC</sequence>
<dbReference type="PANTHER" id="PTHR43525">
    <property type="entry name" value="PROTEIN MALY"/>
    <property type="match status" value="1"/>
</dbReference>
<dbReference type="PANTHER" id="PTHR43525:SF1">
    <property type="entry name" value="PROTEIN MALY"/>
    <property type="match status" value="1"/>
</dbReference>
<evidence type="ECO:0000256" key="3">
    <source>
        <dbReference type="ARBA" id="ARBA00022898"/>
    </source>
</evidence>
<dbReference type="Pfam" id="PF00155">
    <property type="entry name" value="Aminotran_1_2"/>
    <property type="match status" value="1"/>
</dbReference>
<dbReference type="CDD" id="cd00609">
    <property type="entry name" value="AAT_like"/>
    <property type="match status" value="1"/>
</dbReference>
<evidence type="ECO:0000313" key="8">
    <source>
        <dbReference type="EMBL" id="GAA2657189.1"/>
    </source>
</evidence>
<comment type="caution">
    <text evidence="8">The sequence shown here is derived from an EMBL/GenBank/DDBJ whole genome shotgun (WGS) entry which is preliminary data.</text>
</comment>
<evidence type="ECO:0000313" key="9">
    <source>
        <dbReference type="Proteomes" id="UP001500994"/>
    </source>
</evidence>
<evidence type="ECO:0000256" key="4">
    <source>
        <dbReference type="ARBA" id="ARBA00023239"/>
    </source>
</evidence>
<keyword evidence="4" id="KW-0456">Lyase</keyword>
<dbReference type="EC" id="4.4.1.13" evidence="2"/>
<reference evidence="9" key="1">
    <citation type="journal article" date="2019" name="Int. J. Syst. Evol. Microbiol.">
        <title>The Global Catalogue of Microorganisms (GCM) 10K type strain sequencing project: providing services to taxonomists for standard genome sequencing and annotation.</title>
        <authorList>
            <consortium name="The Broad Institute Genomics Platform"/>
            <consortium name="The Broad Institute Genome Sequencing Center for Infectious Disease"/>
            <person name="Wu L."/>
            <person name="Ma J."/>
        </authorList>
    </citation>
    <scope>NUCLEOTIDE SEQUENCE [LARGE SCALE GENOMIC DNA]</scope>
    <source>
        <strain evidence="9">JCM 16374</strain>
    </source>
</reference>
<feature type="region of interest" description="Disordered" evidence="6">
    <location>
        <begin position="408"/>
        <end position="452"/>
    </location>
</feature>
<dbReference type="GO" id="GO:0008483">
    <property type="term" value="F:transaminase activity"/>
    <property type="evidence" value="ECO:0007669"/>
    <property type="project" value="UniProtKB-KW"/>
</dbReference>
<gene>
    <name evidence="8" type="ORF">GCM10009864_24270</name>
</gene>
<evidence type="ECO:0000256" key="1">
    <source>
        <dbReference type="ARBA" id="ARBA00001933"/>
    </source>
</evidence>
<dbReference type="Proteomes" id="UP001500994">
    <property type="component" value="Unassembled WGS sequence"/>
</dbReference>
<dbReference type="InterPro" id="IPR004839">
    <property type="entry name" value="Aminotransferase_I/II_large"/>
</dbReference>
<protein>
    <recommendedName>
        <fullName evidence="2">cysteine-S-conjugate beta-lyase</fullName>
        <ecNumber evidence="2">4.4.1.13</ecNumber>
    </recommendedName>
</protein>
<accession>A0ABP6E0K5</accession>
<name>A0ABP6E0K5_9ACTN</name>
<dbReference type="EMBL" id="BAAARK010000006">
    <property type="protein sequence ID" value="GAA2657189.1"/>
    <property type="molecule type" value="Genomic_DNA"/>
</dbReference>
<keyword evidence="8" id="KW-0032">Aminotransferase</keyword>
<feature type="domain" description="Aminotransferase class I/classII large" evidence="7">
    <location>
        <begin position="118"/>
        <end position="396"/>
    </location>
</feature>
<dbReference type="RefSeq" id="WP_344575121.1">
    <property type="nucleotide sequence ID" value="NZ_BAAARK010000006.1"/>
</dbReference>
<feature type="compositionally biased region" description="Low complexity" evidence="6">
    <location>
        <begin position="408"/>
        <end position="421"/>
    </location>
</feature>
<evidence type="ECO:0000256" key="2">
    <source>
        <dbReference type="ARBA" id="ARBA00012224"/>
    </source>
</evidence>
<organism evidence="8 9">
    <name type="scientific">Streptomyces lunalinharesii</name>
    <dbReference type="NCBI Taxonomy" id="333384"/>
    <lineage>
        <taxon>Bacteria</taxon>
        <taxon>Bacillati</taxon>
        <taxon>Actinomycetota</taxon>
        <taxon>Actinomycetes</taxon>
        <taxon>Kitasatosporales</taxon>
        <taxon>Streptomycetaceae</taxon>
        <taxon>Streptomyces</taxon>
    </lineage>
</organism>
<keyword evidence="8" id="KW-0808">Transferase</keyword>
<dbReference type="Gene3D" id="3.40.640.10">
    <property type="entry name" value="Type I PLP-dependent aspartate aminotransferase-like (Major domain)"/>
    <property type="match status" value="1"/>
</dbReference>
<dbReference type="InterPro" id="IPR015422">
    <property type="entry name" value="PyrdxlP-dep_Trfase_small"/>
</dbReference>
<keyword evidence="3" id="KW-0663">Pyridoxal phosphate</keyword>
<dbReference type="Gene3D" id="3.90.1150.10">
    <property type="entry name" value="Aspartate Aminotransferase, domain 1"/>
    <property type="match status" value="1"/>
</dbReference>
<comment type="similarity">
    <text evidence="5">Belongs to the class-II pyridoxal-phosphate-dependent aminotransferase family. MalY/PatB cystathionine beta-lyase subfamily.</text>
</comment>
<dbReference type="SUPFAM" id="SSF53383">
    <property type="entry name" value="PLP-dependent transferases"/>
    <property type="match status" value="1"/>
</dbReference>
<dbReference type="InterPro" id="IPR015421">
    <property type="entry name" value="PyrdxlP-dep_Trfase_major"/>
</dbReference>